<gene>
    <name evidence="2" type="ORF">EVAR_4419_1</name>
</gene>
<dbReference type="Proteomes" id="UP000299102">
    <property type="component" value="Unassembled WGS sequence"/>
</dbReference>
<reference evidence="2 3" key="1">
    <citation type="journal article" date="2019" name="Commun. Biol.">
        <title>The bagworm genome reveals a unique fibroin gene that provides high tensile strength.</title>
        <authorList>
            <person name="Kono N."/>
            <person name="Nakamura H."/>
            <person name="Ohtoshi R."/>
            <person name="Tomita M."/>
            <person name="Numata K."/>
            <person name="Arakawa K."/>
        </authorList>
    </citation>
    <scope>NUCLEOTIDE SEQUENCE [LARGE SCALE GENOMIC DNA]</scope>
</reference>
<feature type="region of interest" description="Disordered" evidence="1">
    <location>
        <begin position="1"/>
        <end position="22"/>
    </location>
</feature>
<keyword evidence="3" id="KW-1185">Reference proteome</keyword>
<dbReference type="AlphaFoldDB" id="A0A4C1T0G2"/>
<proteinExistence type="predicted"/>
<sequence>MPNGGFRGDQRLEKSEIGLGNKIETESEHGFEVENEKLRSGVELQMKRGQDRNRHSHREIGIDIKDEEKSNAALFGSKATFLTTGSSPLITAAAGVSLGQSLQTDALLKNSSSTAIQNISRQASFRTDPPVGPAEGCFLSEDCQSICLAADNRRTITEHHRRHRYKYQHNNNIHTRPKRVTCAARPARRVRDVAVFPVRLIIL</sequence>
<evidence type="ECO:0000313" key="2">
    <source>
        <dbReference type="EMBL" id="GBP06987.1"/>
    </source>
</evidence>
<organism evidence="2 3">
    <name type="scientific">Eumeta variegata</name>
    <name type="common">Bagworm moth</name>
    <name type="synonym">Eumeta japonica</name>
    <dbReference type="NCBI Taxonomy" id="151549"/>
    <lineage>
        <taxon>Eukaryota</taxon>
        <taxon>Metazoa</taxon>
        <taxon>Ecdysozoa</taxon>
        <taxon>Arthropoda</taxon>
        <taxon>Hexapoda</taxon>
        <taxon>Insecta</taxon>
        <taxon>Pterygota</taxon>
        <taxon>Neoptera</taxon>
        <taxon>Endopterygota</taxon>
        <taxon>Lepidoptera</taxon>
        <taxon>Glossata</taxon>
        <taxon>Ditrysia</taxon>
        <taxon>Tineoidea</taxon>
        <taxon>Psychidae</taxon>
        <taxon>Oiketicinae</taxon>
        <taxon>Eumeta</taxon>
    </lineage>
</organism>
<dbReference type="EMBL" id="BGZK01000024">
    <property type="protein sequence ID" value="GBP06987.1"/>
    <property type="molecule type" value="Genomic_DNA"/>
</dbReference>
<accession>A0A4C1T0G2</accession>
<comment type="caution">
    <text evidence="2">The sequence shown here is derived from an EMBL/GenBank/DDBJ whole genome shotgun (WGS) entry which is preliminary data.</text>
</comment>
<evidence type="ECO:0000256" key="1">
    <source>
        <dbReference type="SAM" id="MobiDB-lite"/>
    </source>
</evidence>
<protein>
    <submittedName>
        <fullName evidence="2">Uncharacterized protein</fullName>
    </submittedName>
</protein>
<name>A0A4C1T0G2_EUMVA</name>
<evidence type="ECO:0000313" key="3">
    <source>
        <dbReference type="Proteomes" id="UP000299102"/>
    </source>
</evidence>